<accession>A0A7U2HXE3</accession>
<name>A0A7U2HXE3_PHANO</name>
<dbReference type="EMBL" id="CP069026">
    <property type="protein sequence ID" value="QRC94183.1"/>
    <property type="molecule type" value="Genomic_DNA"/>
</dbReference>
<protein>
    <submittedName>
        <fullName evidence="2">Uncharacterized protein</fullName>
    </submittedName>
</protein>
<keyword evidence="1" id="KW-0812">Transmembrane</keyword>
<reference evidence="3" key="1">
    <citation type="journal article" date="2021" name="BMC Genomics">
        <title>Chromosome-level genome assembly and manually-curated proteome of model necrotroph Parastagonospora nodorum Sn15 reveals a genome-wide trove of candidate effector homologs, and redundancy of virulence-related functions within an accessory chromosome.</title>
        <authorList>
            <person name="Bertazzoni S."/>
            <person name="Jones D.A.B."/>
            <person name="Phan H.T."/>
            <person name="Tan K.-C."/>
            <person name="Hane J.K."/>
        </authorList>
    </citation>
    <scope>NUCLEOTIDE SEQUENCE [LARGE SCALE GENOMIC DNA]</scope>
    <source>
        <strain evidence="3">SN15 / ATCC MYA-4574 / FGSC 10173)</strain>
    </source>
</reference>
<organism evidence="2 3">
    <name type="scientific">Phaeosphaeria nodorum (strain SN15 / ATCC MYA-4574 / FGSC 10173)</name>
    <name type="common">Glume blotch fungus</name>
    <name type="synonym">Parastagonospora nodorum</name>
    <dbReference type="NCBI Taxonomy" id="321614"/>
    <lineage>
        <taxon>Eukaryota</taxon>
        <taxon>Fungi</taxon>
        <taxon>Dikarya</taxon>
        <taxon>Ascomycota</taxon>
        <taxon>Pezizomycotina</taxon>
        <taxon>Dothideomycetes</taxon>
        <taxon>Pleosporomycetidae</taxon>
        <taxon>Pleosporales</taxon>
        <taxon>Pleosporineae</taxon>
        <taxon>Phaeosphaeriaceae</taxon>
        <taxon>Parastagonospora</taxon>
    </lineage>
</organism>
<evidence type="ECO:0000256" key="1">
    <source>
        <dbReference type="SAM" id="Phobius"/>
    </source>
</evidence>
<keyword evidence="3" id="KW-1185">Reference proteome</keyword>
<evidence type="ECO:0000313" key="2">
    <source>
        <dbReference type="EMBL" id="QRC94183.1"/>
    </source>
</evidence>
<dbReference type="Proteomes" id="UP000663193">
    <property type="component" value="Chromosome 4"/>
</dbReference>
<sequence length="75" mass="8312">MELAVLDRIRYVRHPLKNFGGSHGINAGTGLLLIIVLLICISYLDDVTAVRVLFRGRCPAIPRISSATEIAMMCW</sequence>
<dbReference type="AlphaFoldDB" id="A0A7U2HXE3"/>
<keyword evidence="1" id="KW-0472">Membrane</keyword>
<keyword evidence="1" id="KW-1133">Transmembrane helix</keyword>
<feature type="transmembrane region" description="Helical" evidence="1">
    <location>
        <begin position="25"/>
        <end position="44"/>
    </location>
</feature>
<evidence type="ECO:0000313" key="3">
    <source>
        <dbReference type="Proteomes" id="UP000663193"/>
    </source>
</evidence>
<dbReference type="VEuPathDB" id="FungiDB:JI435_074550"/>
<proteinExistence type="predicted"/>
<gene>
    <name evidence="2" type="ORF">JI435_074550</name>
</gene>